<evidence type="ECO:0000313" key="1">
    <source>
        <dbReference type="EMBL" id="OSS45649.1"/>
    </source>
</evidence>
<dbReference type="EMBL" id="KZ107853">
    <property type="protein sequence ID" value="OSS45649.1"/>
    <property type="molecule type" value="Genomic_DNA"/>
</dbReference>
<name>A0A1Y2LPY5_EPING</name>
<dbReference type="Proteomes" id="UP000193240">
    <property type="component" value="Unassembled WGS sequence"/>
</dbReference>
<evidence type="ECO:0000313" key="2">
    <source>
        <dbReference type="Proteomes" id="UP000193240"/>
    </source>
</evidence>
<accession>A0A1Y2LPY5</accession>
<organism evidence="1 2">
    <name type="scientific">Epicoccum nigrum</name>
    <name type="common">Soil fungus</name>
    <name type="synonym">Epicoccum purpurascens</name>
    <dbReference type="NCBI Taxonomy" id="105696"/>
    <lineage>
        <taxon>Eukaryota</taxon>
        <taxon>Fungi</taxon>
        <taxon>Dikarya</taxon>
        <taxon>Ascomycota</taxon>
        <taxon>Pezizomycotina</taxon>
        <taxon>Dothideomycetes</taxon>
        <taxon>Pleosporomycetidae</taxon>
        <taxon>Pleosporales</taxon>
        <taxon>Pleosporineae</taxon>
        <taxon>Didymellaceae</taxon>
        <taxon>Epicoccum</taxon>
    </lineage>
</organism>
<proteinExistence type="predicted"/>
<gene>
    <name evidence="1" type="ORF">B5807_09671</name>
</gene>
<dbReference type="AlphaFoldDB" id="A0A1Y2LPY5"/>
<keyword evidence="2" id="KW-1185">Reference proteome</keyword>
<reference evidence="1 2" key="1">
    <citation type="journal article" date="2017" name="Genome Announc.">
        <title>Genome sequence of the saprophytic ascomycete Epicoccum nigrum ICMP 19927 strain isolated from New Zealand.</title>
        <authorList>
            <person name="Fokin M."/>
            <person name="Fleetwood D."/>
            <person name="Weir B.S."/>
            <person name="Villas-Boas S.G."/>
        </authorList>
    </citation>
    <scope>NUCLEOTIDE SEQUENCE [LARGE SCALE GENOMIC DNA]</scope>
    <source>
        <strain evidence="1 2">ICMP 19927</strain>
    </source>
</reference>
<dbReference type="InParanoid" id="A0A1Y2LPY5"/>
<sequence length="234" mass="26342">MHTSRPETNSCACWYQPGRKRFTGVRASQEMHSVDLEGHGSARLRPARVVISISLGGGILRHSSWNMIMRPGCPSFHDPSSVRLTNLWEILTKQSGKPRHCCRPVAWVEDVIDGDCAGRAGSHMELQLSCCTWLRSTTVSCNVQLQRRCSRYWQLLRIQYVPSAGGSTPTAFNFKPAIFLCLRNNTTPFVPTITNFQPLHNSSLQAMPRLSEHAKLERLASAPTNRMWSSPPRR</sequence>
<protein>
    <submittedName>
        <fullName evidence="1">Uncharacterized protein</fullName>
    </submittedName>
</protein>